<dbReference type="OrthoDB" id="288412at2"/>
<dbReference type="AlphaFoldDB" id="F0SRS9"/>
<evidence type="ECO:0000313" key="1">
    <source>
        <dbReference type="EMBL" id="ADY60245.1"/>
    </source>
</evidence>
<keyword evidence="2" id="KW-1185">Reference proteome</keyword>
<dbReference type="EMBL" id="CP002546">
    <property type="protein sequence ID" value="ADY60245.1"/>
    <property type="molecule type" value="Genomic_DNA"/>
</dbReference>
<dbReference type="STRING" id="756272.Plabr_2645"/>
<protein>
    <recommendedName>
        <fullName evidence="3">Lipoprotein</fullName>
    </recommendedName>
</protein>
<dbReference type="PROSITE" id="PS51257">
    <property type="entry name" value="PROKAR_LIPOPROTEIN"/>
    <property type="match status" value="1"/>
</dbReference>
<accession>F0SRS9</accession>
<sequence length="101" mass="11387">MARISRPTIVLLCLLMLTGCGYGEVSPQTYELAKAIHNVSSRQQAEKLPQVNELIASSLKEGQISEQEAEWLRTIVAHADEGDWEEAAKQSRRIMEDQVQY</sequence>
<dbReference type="HOGENOM" id="CLU_2289572_0_0_0"/>
<organism evidence="1 2">
    <name type="scientific">Rubinisphaera brasiliensis (strain ATCC 49424 / DSM 5305 / JCM 21570 / IAM 15109 / NBRC 103401 / IFAM 1448)</name>
    <name type="common">Planctomyces brasiliensis</name>
    <dbReference type="NCBI Taxonomy" id="756272"/>
    <lineage>
        <taxon>Bacteria</taxon>
        <taxon>Pseudomonadati</taxon>
        <taxon>Planctomycetota</taxon>
        <taxon>Planctomycetia</taxon>
        <taxon>Planctomycetales</taxon>
        <taxon>Planctomycetaceae</taxon>
        <taxon>Rubinisphaera</taxon>
    </lineage>
</organism>
<gene>
    <name evidence="1" type="ordered locus">Plabr_2645</name>
</gene>
<name>F0SRS9_RUBBR</name>
<evidence type="ECO:0000313" key="2">
    <source>
        <dbReference type="Proteomes" id="UP000006860"/>
    </source>
</evidence>
<evidence type="ECO:0008006" key="3">
    <source>
        <dbReference type="Google" id="ProtNLM"/>
    </source>
</evidence>
<proteinExistence type="predicted"/>
<dbReference type="Proteomes" id="UP000006860">
    <property type="component" value="Chromosome"/>
</dbReference>
<dbReference type="KEGG" id="pbs:Plabr_2645"/>
<reference evidence="2" key="1">
    <citation type="submission" date="2011-02" db="EMBL/GenBank/DDBJ databases">
        <title>The complete genome of Planctomyces brasiliensis DSM 5305.</title>
        <authorList>
            <person name="Lucas S."/>
            <person name="Copeland A."/>
            <person name="Lapidus A."/>
            <person name="Bruce D."/>
            <person name="Goodwin L."/>
            <person name="Pitluck S."/>
            <person name="Kyrpides N."/>
            <person name="Mavromatis K."/>
            <person name="Pagani I."/>
            <person name="Ivanova N."/>
            <person name="Ovchinnikova G."/>
            <person name="Lu M."/>
            <person name="Detter J.C."/>
            <person name="Han C."/>
            <person name="Land M."/>
            <person name="Hauser L."/>
            <person name="Markowitz V."/>
            <person name="Cheng J.-F."/>
            <person name="Hugenholtz P."/>
            <person name="Woyke T."/>
            <person name="Wu D."/>
            <person name="Tindall B."/>
            <person name="Pomrenke H.G."/>
            <person name="Brambilla E."/>
            <person name="Klenk H.-P."/>
            <person name="Eisen J.A."/>
        </authorList>
    </citation>
    <scope>NUCLEOTIDE SEQUENCE [LARGE SCALE GENOMIC DNA]</scope>
    <source>
        <strain evidence="2">ATCC 49424 / DSM 5305 / JCM 21570 / NBRC 103401 / IFAM 1448</strain>
    </source>
</reference>
<dbReference type="RefSeq" id="WP_013628969.1">
    <property type="nucleotide sequence ID" value="NC_015174.1"/>
</dbReference>
<dbReference type="eggNOG" id="ENOG502ZQD9">
    <property type="taxonomic scope" value="Bacteria"/>
</dbReference>